<evidence type="ECO:0000313" key="2">
    <source>
        <dbReference type="EMBL" id="KRJ98281.1"/>
    </source>
</evidence>
<protein>
    <submittedName>
        <fullName evidence="2">Uncharacterized protein</fullName>
    </submittedName>
</protein>
<feature type="region of interest" description="Disordered" evidence="1">
    <location>
        <begin position="1"/>
        <end position="40"/>
    </location>
</feature>
<gene>
    <name evidence="2" type="primary">Dyak\GE28199</name>
    <name evidence="2" type="synonym">GE28199</name>
    <name evidence="2" type="ORF">Dyak_GE28199</name>
</gene>
<sequence length="96" mass="10736">MATIKRAARDNASKRTGENRQQTVKLKQRNFGKPDSDSDSRLKACDSPLIRVSTFCTNGVALEIEDTKANAPRHKNTIPTQPAPRMGSFEFVYRVV</sequence>
<evidence type="ECO:0000313" key="3">
    <source>
        <dbReference type="Proteomes" id="UP000002282"/>
    </source>
</evidence>
<evidence type="ECO:0000256" key="1">
    <source>
        <dbReference type="SAM" id="MobiDB-lite"/>
    </source>
</evidence>
<feature type="compositionally biased region" description="Basic and acidic residues" evidence="1">
    <location>
        <begin position="7"/>
        <end position="18"/>
    </location>
</feature>
<reference evidence="2 3" key="1">
    <citation type="journal article" date="2007" name="Nature">
        <title>Evolution of genes and genomes on the Drosophila phylogeny.</title>
        <authorList>
            <consortium name="Drosophila 12 Genomes Consortium"/>
            <person name="Clark A.G."/>
            <person name="Eisen M.B."/>
            <person name="Smith D.R."/>
            <person name="Bergman C.M."/>
            <person name="Oliver B."/>
            <person name="Markow T.A."/>
            <person name="Kaufman T.C."/>
            <person name="Kellis M."/>
            <person name="Gelbart W."/>
            <person name="Iyer V.N."/>
            <person name="Pollard D.A."/>
            <person name="Sackton T.B."/>
            <person name="Larracuente A.M."/>
            <person name="Singh N.D."/>
            <person name="Abad J.P."/>
            <person name="Abt D.N."/>
            <person name="Adryan B."/>
            <person name="Aguade M."/>
            <person name="Akashi H."/>
            <person name="Anderson W.W."/>
            <person name="Aquadro C.F."/>
            <person name="Ardell D.H."/>
            <person name="Arguello R."/>
            <person name="Artieri C.G."/>
            <person name="Barbash D.A."/>
            <person name="Barker D."/>
            <person name="Barsanti P."/>
            <person name="Batterham P."/>
            <person name="Batzoglou S."/>
            <person name="Begun D."/>
            <person name="Bhutkar A."/>
            <person name="Blanco E."/>
            <person name="Bosak S.A."/>
            <person name="Bradley R.K."/>
            <person name="Brand A.D."/>
            <person name="Brent M.R."/>
            <person name="Brooks A.N."/>
            <person name="Brown R.H."/>
            <person name="Butlin R.K."/>
            <person name="Caggese C."/>
            <person name="Calvi B.R."/>
            <person name="Bernardo de Carvalho A."/>
            <person name="Caspi A."/>
            <person name="Castrezana S."/>
            <person name="Celniker S.E."/>
            <person name="Chang J.L."/>
            <person name="Chapple C."/>
            <person name="Chatterji S."/>
            <person name="Chinwalla A."/>
            <person name="Civetta A."/>
            <person name="Clifton S.W."/>
            <person name="Comeron J.M."/>
            <person name="Costello J.C."/>
            <person name="Coyne J.A."/>
            <person name="Daub J."/>
            <person name="David R.G."/>
            <person name="Delcher A.L."/>
            <person name="Delehaunty K."/>
            <person name="Do C.B."/>
            <person name="Ebling H."/>
            <person name="Edwards K."/>
            <person name="Eickbush T."/>
            <person name="Evans J.D."/>
            <person name="Filipski A."/>
            <person name="Findeiss S."/>
            <person name="Freyhult E."/>
            <person name="Fulton L."/>
            <person name="Fulton R."/>
            <person name="Garcia A.C."/>
            <person name="Gardiner A."/>
            <person name="Garfield D.A."/>
            <person name="Garvin B.E."/>
            <person name="Gibson G."/>
            <person name="Gilbert D."/>
            <person name="Gnerre S."/>
            <person name="Godfrey J."/>
            <person name="Good R."/>
            <person name="Gotea V."/>
            <person name="Gravely B."/>
            <person name="Greenberg A.J."/>
            <person name="Griffiths-Jones S."/>
            <person name="Gross S."/>
            <person name="Guigo R."/>
            <person name="Gustafson E.A."/>
            <person name="Haerty W."/>
            <person name="Hahn M.W."/>
            <person name="Halligan D.L."/>
            <person name="Halpern A.L."/>
            <person name="Halter G.M."/>
            <person name="Han M.V."/>
            <person name="Heger A."/>
            <person name="Hillier L."/>
            <person name="Hinrichs A.S."/>
            <person name="Holmes I."/>
            <person name="Hoskins R.A."/>
            <person name="Hubisz M.J."/>
            <person name="Hultmark D."/>
            <person name="Huntley M.A."/>
            <person name="Jaffe D.B."/>
            <person name="Jagadeeshan S."/>
            <person name="Jeck W.R."/>
            <person name="Johnson J."/>
            <person name="Jones C.D."/>
            <person name="Jordan W.C."/>
            <person name="Karpen G.H."/>
            <person name="Kataoka E."/>
            <person name="Keightley P.D."/>
            <person name="Kheradpour P."/>
            <person name="Kirkness E.F."/>
            <person name="Koerich L.B."/>
            <person name="Kristiansen K."/>
            <person name="Kudrna D."/>
            <person name="Kulathinal R.J."/>
            <person name="Kumar S."/>
            <person name="Kwok R."/>
            <person name="Lander E."/>
            <person name="Langley C.H."/>
            <person name="Lapoint R."/>
            <person name="Lazzaro B.P."/>
            <person name="Lee S.J."/>
            <person name="Levesque L."/>
            <person name="Li R."/>
            <person name="Lin C.F."/>
            <person name="Lin M.F."/>
            <person name="Lindblad-Toh K."/>
            <person name="Llopart A."/>
            <person name="Long M."/>
            <person name="Low L."/>
            <person name="Lozovsky E."/>
            <person name="Lu J."/>
            <person name="Luo M."/>
            <person name="Machado C.A."/>
            <person name="Makalowski W."/>
            <person name="Marzo M."/>
            <person name="Matsuda M."/>
            <person name="Matzkin L."/>
            <person name="McAllister B."/>
            <person name="McBride C.S."/>
            <person name="McKernan B."/>
            <person name="McKernan K."/>
            <person name="Mendez-Lago M."/>
            <person name="Minx P."/>
            <person name="Mollenhauer M.U."/>
            <person name="Montooth K."/>
            <person name="Mount S.M."/>
            <person name="Mu X."/>
            <person name="Myers E."/>
            <person name="Negre B."/>
            <person name="Newfeld S."/>
            <person name="Nielsen R."/>
            <person name="Noor M.A."/>
            <person name="O'Grady P."/>
            <person name="Pachter L."/>
            <person name="Papaceit M."/>
            <person name="Parisi M.J."/>
            <person name="Parisi M."/>
            <person name="Parts L."/>
            <person name="Pedersen J.S."/>
            <person name="Pesole G."/>
            <person name="Phillippy A.M."/>
            <person name="Ponting C.P."/>
            <person name="Pop M."/>
            <person name="Porcelli D."/>
            <person name="Powell J.R."/>
            <person name="Prohaska S."/>
            <person name="Pruitt K."/>
            <person name="Puig M."/>
            <person name="Quesneville H."/>
            <person name="Ram K.R."/>
            <person name="Rand D."/>
            <person name="Rasmussen M.D."/>
            <person name="Reed L.K."/>
            <person name="Reenan R."/>
            <person name="Reily A."/>
            <person name="Remington K.A."/>
            <person name="Rieger T.T."/>
            <person name="Ritchie M.G."/>
            <person name="Robin C."/>
            <person name="Rogers Y.H."/>
            <person name="Rohde C."/>
            <person name="Rozas J."/>
            <person name="Rubenfield M.J."/>
            <person name="Ruiz A."/>
            <person name="Russo S."/>
            <person name="Salzberg S.L."/>
            <person name="Sanchez-Gracia A."/>
            <person name="Saranga D.J."/>
            <person name="Sato H."/>
            <person name="Schaeffer S.W."/>
            <person name="Schatz M.C."/>
            <person name="Schlenke T."/>
            <person name="Schwartz R."/>
            <person name="Segarra C."/>
            <person name="Singh R.S."/>
            <person name="Sirot L."/>
            <person name="Sirota M."/>
            <person name="Sisneros N.B."/>
            <person name="Smith C.D."/>
            <person name="Smith T.F."/>
            <person name="Spieth J."/>
            <person name="Stage D.E."/>
            <person name="Stark A."/>
            <person name="Stephan W."/>
            <person name="Strausberg R.L."/>
            <person name="Strempel S."/>
            <person name="Sturgill D."/>
            <person name="Sutton G."/>
            <person name="Sutton G.G."/>
            <person name="Tao W."/>
            <person name="Teichmann S."/>
            <person name="Tobari Y.N."/>
            <person name="Tomimura Y."/>
            <person name="Tsolas J.M."/>
            <person name="Valente V.L."/>
            <person name="Venter E."/>
            <person name="Venter J.C."/>
            <person name="Vicario S."/>
            <person name="Vieira F.G."/>
            <person name="Vilella A.J."/>
            <person name="Villasante A."/>
            <person name="Walenz B."/>
            <person name="Wang J."/>
            <person name="Wasserman M."/>
            <person name="Watts T."/>
            <person name="Wilson D."/>
            <person name="Wilson R.K."/>
            <person name="Wing R.A."/>
            <person name="Wolfner M.F."/>
            <person name="Wong A."/>
            <person name="Wong G.K."/>
            <person name="Wu C.I."/>
            <person name="Wu G."/>
            <person name="Yamamoto D."/>
            <person name="Yang H.P."/>
            <person name="Yang S.P."/>
            <person name="Yorke J.A."/>
            <person name="Yoshida K."/>
            <person name="Zdobnov E."/>
            <person name="Zhang P."/>
            <person name="Zhang Y."/>
            <person name="Zimin A.V."/>
            <person name="Baldwin J."/>
            <person name="Abdouelleil A."/>
            <person name="Abdulkadir J."/>
            <person name="Abebe A."/>
            <person name="Abera B."/>
            <person name="Abreu J."/>
            <person name="Acer S.C."/>
            <person name="Aftuck L."/>
            <person name="Alexander A."/>
            <person name="An P."/>
            <person name="Anderson E."/>
            <person name="Anderson S."/>
            <person name="Arachi H."/>
            <person name="Azer M."/>
            <person name="Bachantsang P."/>
            <person name="Barry A."/>
            <person name="Bayul T."/>
            <person name="Berlin A."/>
            <person name="Bessette D."/>
            <person name="Bloom T."/>
            <person name="Blye J."/>
            <person name="Boguslavskiy L."/>
            <person name="Bonnet C."/>
            <person name="Boukhgalter B."/>
            <person name="Bourzgui I."/>
            <person name="Brown A."/>
            <person name="Cahill P."/>
            <person name="Channer S."/>
            <person name="Cheshatsang Y."/>
            <person name="Chuda L."/>
            <person name="Citroen M."/>
            <person name="Collymore A."/>
            <person name="Cooke P."/>
            <person name="Costello M."/>
            <person name="D'Aco K."/>
            <person name="Daza R."/>
            <person name="De Haan G."/>
            <person name="DeGray S."/>
            <person name="DeMaso C."/>
            <person name="Dhargay N."/>
            <person name="Dooley K."/>
            <person name="Dooley E."/>
            <person name="Doricent M."/>
            <person name="Dorje P."/>
            <person name="Dorjee K."/>
            <person name="Dupes A."/>
            <person name="Elong R."/>
            <person name="Falk J."/>
            <person name="Farina A."/>
            <person name="Faro S."/>
            <person name="Ferguson D."/>
            <person name="Fisher S."/>
            <person name="Foley C.D."/>
            <person name="Franke A."/>
            <person name="Friedrich D."/>
            <person name="Gadbois L."/>
            <person name="Gearin G."/>
            <person name="Gearin C.R."/>
            <person name="Giannoukos G."/>
            <person name="Goode T."/>
            <person name="Graham J."/>
            <person name="Grandbois E."/>
            <person name="Grewal S."/>
            <person name="Gyaltsen K."/>
            <person name="Hafez N."/>
            <person name="Hagos B."/>
            <person name="Hall J."/>
            <person name="Henson C."/>
            <person name="Hollinger A."/>
            <person name="Honan T."/>
            <person name="Huard M.D."/>
            <person name="Hughes L."/>
            <person name="Hurhula B."/>
            <person name="Husby M.E."/>
            <person name="Kamat A."/>
            <person name="Kanga B."/>
            <person name="Kashin S."/>
            <person name="Khazanovich D."/>
            <person name="Kisner P."/>
            <person name="Lance K."/>
            <person name="Lara M."/>
            <person name="Lee W."/>
            <person name="Lennon N."/>
            <person name="Letendre F."/>
            <person name="LeVine R."/>
            <person name="Lipovsky A."/>
            <person name="Liu X."/>
            <person name="Liu J."/>
            <person name="Liu S."/>
            <person name="Lokyitsang T."/>
            <person name="Lokyitsang Y."/>
            <person name="Lubonja R."/>
            <person name="Lui A."/>
            <person name="MacDonald P."/>
            <person name="Magnisalis V."/>
            <person name="Maru K."/>
            <person name="Matthews C."/>
            <person name="McCusker W."/>
            <person name="McDonough S."/>
            <person name="Mehta T."/>
            <person name="Meldrim J."/>
            <person name="Meneus L."/>
            <person name="Mihai O."/>
            <person name="Mihalev A."/>
            <person name="Mihova T."/>
            <person name="Mittelman R."/>
            <person name="Mlenga V."/>
            <person name="Montmayeur A."/>
            <person name="Mulrain L."/>
            <person name="Navidi A."/>
            <person name="Naylor J."/>
            <person name="Negash T."/>
            <person name="Nguyen T."/>
            <person name="Nguyen N."/>
            <person name="Nicol R."/>
            <person name="Norbu C."/>
            <person name="Norbu N."/>
            <person name="Novod N."/>
            <person name="O'Neill B."/>
            <person name="Osman S."/>
            <person name="Markiewicz E."/>
            <person name="Oyono O.L."/>
            <person name="Patti C."/>
            <person name="Phunkhang P."/>
            <person name="Pierre F."/>
            <person name="Priest M."/>
            <person name="Raghuraman S."/>
            <person name="Rege F."/>
            <person name="Reyes R."/>
            <person name="Rise C."/>
            <person name="Rogov P."/>
            <person name="Ross K."/>
            <person name="Ryan E."/>
            <person name="Settipalli S."/>
            <person name="Shea T."/>
            <person name="Sherpa N."/>
            <person name="Shi L."/>
            <person name="Shih D."/>
            <person name="Sparrow T."/>
            <person name="Spaulding J."/>
            <person name="Stalker J."/>
            <person name="Stange-Thomann N."/>
            <person name="Stavropoulos S."/>
            <person name="Stone C."/>
            <person name="Strader C."/>
            <person name="Tesfaye S."/>
            <person name="Thomson T."/>
            <person name="Thoulutsang Y."/>
            <person name="Thoulutsang D."/>
            <person name="Topham K."/>
            <person name="Topping I."/>
            <person name="Tsamla T."/>
            <person name="Vassiliev H."/>
            <person name="Vo A."/>
            <person name="Wangchuk T."/>
            <person name="Wangdi T."/>
            <person name="Weiand M."/>
            <person name="Wilkinson J."/>
            <person name="Wilson A."/>
            <person name="Yadav S."/>
            <person name="Young G."/>
            <person name="Yu Q."/>
            <person name="Zembek L."/>
            <person name="Zhong D."/>
            <person name="Zimmer A."/>
            <person name="Zwirko Z."/>
            <person name="Jaffe D.B."/>
            <person name="Alvarez P."/>
            <person name="Brockman W."/>
            <person name="Butler J."/>
            <person name="Chin C."/>
            <person name="Gnerre S."/>
            <person name="Grabherr M."/>
            <person name="Kleber M."/>
            <person name="Mauceli E."/>
            <person name="MacCallum I."/>
        </authorList>
    </citation>
    <scope>NUCLEOTIDE SEQUENCE [LARGE SCALE GENOMIC DNA]</scope>
    <source>
        <strain evidence="3">Tai18E2 / Tucson 14021-0261.01</strain>
    </source>
</reference>
<dbReference type="Proteomes" id="UP000002282">
    <property type="component" value="Chromosome 2L"/>
</dbReference>
<dbReference type="KEGG" id="dya:Dyak_GE28199"/>
<dbReference type="AlphaFoldDB" id="A0A0R1DT69"/>
<dbReference type="EMBL" id="CM000157">
    <property type="protein sequence ID" value="KRJ98281.1"/>
    <property type="molecule type" value="Genomic_DNA"/>
</dbReference>
<keyword evidence="3" id="KW-1185">Reference proteome</keyword>
<accession>A0A0R1DT69</accession>
<proteinExistence type="predicted"/>
<reference evidence="2 3" key="2">
    <citation type="journal article" date="2007" name="PLoS Biol.">
        <title>Principles of genome evolution in the Drosophila melanogaster species group.</title>
        <authorList>
            <person name="Ranz J.M."/>
            <person name="Maurin D."/>
            <person name="Chan Y.S."/>
            <person name="von Grotthuss M."/>
            <person name="Hillier L.W."/>
            <person name="Roote J."/>
            <person name="Ashburner M."/>
            <person name="Bergman C.M."/>
        </authorList>
    </citation>
    <scope>NUCLEOTIDE SEQUENCE [LARGE SCALE GENOMIC DNA]</scope>
    <source>
        <strain evidence="3">Tai18E2 / Tucson 14021-0261.01</strain>
    </source>
</reference>
<organism evidence="2 3">
    <name type="scientific">Drosophila yakuba</name>
    <name type="common">Fruit fly</name>
    <dbReference type="NCBI Taxonomy" id="7245"/>
    <lineage>
        <taxon>Eukaryota</taxon>
        <taxon>Metazoa</taxon>
        <taxon>Ecdysozoa</taxon>
        <taxon>Arthropoda</taxon>
        <taxon>Hexapoda</taxon>
        <taxon>Insecta</taxon>
        <taxon>Pterygota</taxon>
        <taxon>Neoptera</taxon>
        <taxon>Endopterygota</taxon>
        <taxon>Diptera</taxon>
        <taxon>Brachycera</taxon>
        <taxon>Muscomorpha</taxon>
        <taxon>Ephydroidea</taxon>
        <taxon>Drosophilidae</taxon>
        <taxon>Drosophila</taxon>
        <taxon>Sophophora</taxon>
    </lineage>
</organism>
<name>A0A0R1DT69_DROYA</name>